<evidence type="ECO:0000256" key="2">
    <source>
        <dbReference type="ARBA" id="ARBA00022670"/>
    </source>
</evidence>
<dbReference type="GO" id="GO:0008932">
    <property type="term" value="F:lytic endotransglycosylase activity"/>
    <property type="evidence" value="ECO:0007669"/>
    <property type="project" value="TreeGrafter"/>
</dbReference>
<dbReference type="RefSeq" id="WP_155671827.1">
    <property type="nucleotide sequence ID" value="NZ_WOCA01000030.1"/>
</dbReference>
<dbReference type="SUPFAM" id="SSF54001">
    <property type="entry name" value="Cysteine proteinases"/>
    <property type="match status" value="1"/>
</dbReference>
<feature type="domain" description="NlpC/P60" evidence="9">
    <location>
        <begin position="516"/>
        <end position="639"/>
    </location>
</feature>
<keyword evidence="5" id="KW-0378">Hydrolase</keyword>
<evidence type="ECO:0000259" key="9">
    <source>
        <dbReference type="PROSITE" id="PS51935"/>
    </source>
</evidence>
<keyword evidence="11" id="KW-1185">Reference proteome</keyword>
<dbReference type="GO" id="GO:0071555">
    <property type="term" value="P:cell wall organization"/>
    <property type="evidence" value="ECO:0007669"/>
    <property type="project" value="UniProtKB-KW"/>
</dbReference>
<dbReference type="Gene3D" id="3.90.1720.10">
    <property type="entry name" value="endopeptidase domain like (from Nostoc punctiforme)"/>
    <property type="match status" value="1"/>
</dbReference>
<name>A0A6N8FMN9_9BACI</name>
<dbReference type="PROSITE" id="PS51782">
    <property type="entry name" value="LYSM"/>
    <property type="match status" value="6"/>
</dbReference>
<dbReference type="SUPFAM" id="SSF47090">
    <property type="entry name" value="PGBD-like"/>
    <property type="match status" value="1"/>
</dbReference>
<dbReference type="PANTHER" id="PTHR33734:SF22">
    <property type="entry name" value="MEMBRANE-BOUND LYTIC MUREIN TRANSGLYCOSYLASE D"/>
    <property type="match status" value="1"/>
</dbReference>
<keyword evidence="7" id="KW-0961">Cell wall biogenesis/degradation</keyword>
<feature type="domain" description="LysM" evidence="8">
    <location>
        <begin position="218"/>
        <end position="261"/>
    </location>
</feature>
<dbReference type="Pfam" id="PF01476">
    <property type="entry name" value="LysM"/>
    <property type="match status" value="6"/>
</dbReference>
<dbReference type="SMART" id="SM00257">
    <property type="entry name" value="LysM"/>
    <property type="match status" value="6"/>
</dbReference>
<feature type="domain" description="LysM" evidence="8">
    <location>
        <begin position="396"/>
        <end position="439"/>
    </location>
</feature>
<feature type="domain" description="LysM" evidence="8">
    <location>
        <begin position="151"/>
        <end position="194"/>
    </location>
</feature>
<accession>A0A6N8FMN9</accession>
<feature type="domain" description="LysM" evidence="8">
    <location>
        <begin position="105"/>
        <end position="148"/>
    </location>
</feature>
<dbReference type="CDD" id="cd00118">
    <property type="entry name" value="LysM"/>
    <property type="match status" value="6"/>
</dbReference>
<evidence type="ECO:0000256" key="1">
    <source>
        <dbReference type="ARBA" id="ARBA00007074"/>
    </source>
</evidence>
<dbReference type="GO" id="GO:0008234">
    <property type="term" value="F:cysteine-type peptidase activity"/>
    <property type="evidence" value="ECO:0007669"/>
    <property type="project" value="UniProtKB-KW"/>
</dbReference>
<dbReference type="AlphaFoldDB" id="A0A6N8FMN9"/>
<dbReference type="PANTHER" id="PTHR33734">
    <property type="entry name" value="LYSM DOMAIN-CONTAINING GPI-ANCHORED PROTEIN 2"/>
    <property type="match status" value="1"/>
</dbReference>
<proteinExistence type="inferred from homology"/>
<evidence type="ECO:0000256" key="6">
    <source>
        <dbReference type="ARBA" id="ARBA00022807"/>
    </source>
</evidence>
<dbReference type="InterPro" id="IPR000064">
    <property type="entry name" value="NLP_P60_dom"/>
</dbReference>
<dbReference type="Gene3D" id="1.10.101.10">
    <property type="entry name" value="PGBD-like superfamily/PGBD"/>
    <property type="match status" value="1"/>
</dbReference>
<dbReference type="Gene3D" id="3.10.350.10">
    <property type="entry name" value="LysM domain"/>
    <property type="match status" value="6"/>
</dbReference>
<dbReference type="InterPro" id="IPR038765">
    <property type="entry name" value="Papain-like_cys_pep_sf"/>
</dbReference>
<dbReference type="PROSITE" id="PS51935">
    <property type="entry name" value="NLPC_P60"/>
    <property type="match status" value="1"/>
</dbReference>
<sequence>MDFIQRHELRRIESSNDEYEVIIYLNDQAEFADELGDRPEGDMSFTSSIKQMVKEHYPKVKVTMVKVMVSGMAVTAIPLLGGMGAPAQASAATNSSTNEVQNDSIHYQVSSGDTLWGIAKNFNTSVDLIKRANNLTSDAVTINQRLVIPKAFHTVESGDYLSVLARDYGVSVDAIKSANGLTTDFVRLGQTLIIPTMVSGQSIEKTTVNQSPTQNASSSYTVVPGDSLSVIAKRFGVTVDGIRSATQLTSDLLKVGQTLTIPGNSVTQGSTYTVAVGDSLWAIANRYNVSVDALRTANSLTADVLKIGQKLTIPTNGKNTETNTQVPTTSNIQYNVTSGDTLWGIARKYNVSVDALRSSNNLDSDRLQVGQTLIIPKDREGGTAPALSPSTDDAANPYTVVAGDTLTGIAKRFNATITQIKQLNQLNGDTIKVGQVLKVPASQSTTESGTNTTEIKDASIEAAQRGLKTIGYYAVPTFTGSYDTSTTSAIKRFQSDYGLSVTGKIDQTTSTAIDRAVVKNAIVKDSTNYLGVPYLWGGTTPSGFDCSGFVYYMFKQHGVDMPRSTSASLYTQGTAISNTNLQPGDLVFFAVNSPNTISHVGFYMGDSQWISATSSKGIAVYSMDNSYWSKYYVGAKRVY</sequence>
<dbReference type="InterPro" id="IPR036779">
    <property type="entry name" value="LysM_dom_sf"/>
</dbReference>
<keyword evidence="3" id="KW-0732">Signal</keyword>
<evidence type="ECO:0000256" key="5">
    <source>
        <dbReference type="ARBA" id="ARBA00022801"/>
    </source>
</evidence>
<dbReference type="InterPro" id="IPR002477">
    <property type="entry name" value="Peptidoglycan-bd-like"/>
</dbReference>
<keyword evidence="4" id="KW-0677">Repeat</keyword>
<dbReference type="InterPro" id="IPR018392">
    <property type="entry name" value="LysM"/>
</dbReference>
<evidence type="ECO:0000256" key="3">
    <source>
        <dbReference type="ARBA" id="ARBA00022729"/>
    </source>
</evidence>
<gene>
    <name evidence="10" type="ORF">GMD78_20525</name>
</gene>
<dbReference type="InterPro" id="IPR036366">
    <property type="entry name" value="PGBDSf"/>
</dbReference>
<dbReference type="EMBL" id="WOCA01000030">
    <property type="protein sequence ID" value="MUK90745.1"/>
    <property type="molecule type" value="Genomic_DNA"/>
</dbReference>
<keyword evidence="6" id="KW-0788">Thiol protease</keyword>
<evidence type="ECO:0000256" key="4">
    <source>
        <dbReference type="ARBA" id="ARBA00022737"/>
    </source>
</evidence>
<keyword evidence="2" id="KW-0645">Protease</keyword>
<protein>
    <submittedName>
        <fullName evidence="10">LysM peptidoglycan-binding domain-containing protein</fullName>
    </submittedName>
</protein>
<organism evidence="10 11">
    <name type="scientific">Ornithinibacillus caprae</name>
    <dbReference type="NCBI Taxonomy" id="2678566"/>
    <lineage>
        <taxon>Bacteria</taxon>
        <taxon>Bacillati</taxon>
        <taxon>Bacillota</taxon>
        <taxon>Bacilli</taxon>
        <taxon>Bacillales</taxon>
        <taxon>Bacillaceae</taxon>
        <taxon>Ornithinibacillus</taxon>
    </lineage>
</organism>
<comment type="caution">
    <text evidence="10">The sequence shown here is derived from an EMBL/GenBank/DDBJ whole genome shotgun (WGS) entry which is preliminary data.</text>
</comment>
<dbReference type="InterPro" id="IPR036365">
    <property type="entry name" value="PGBD-like_sf"/>
</dbReference>
<dbReference type="Pfam" id="PF01471">
    <property type="entry name" value="PG_binding_1"/>
    <property type="match status" value="1"/>
</dbReference>
<evidence type="ECO:0000256" key="7">
    <source>
        <dbReference type="ARBA" id="ARBA00023316"/>
    </source>
</evidence>
<dbReference type="GO" id="GO:0006508">
    <property type="term" value="P:proteolysis"/>
    <property type="evidence" value="ECO:0007669"/>
    <property type="project" value="UniProtKB-KW"/>
</dbReference>
<dbReference type="Pfam" id="PF00877">
    <property type="entry name" value="NLPC_P60"/>
    <property type="match status" value="1"/>
</dbReference>
<evidence type="ECO:0000313" key="11">
    <source>
        <dbReference type="Proteomes" id="UP000469125"/>
    </source>
</evidence>
<evidence type="ECO:0000259" key="8">
    <source>
        <dbReference type="PROSITE" id="PS51782"/>
    </source>
</evidence>
<reference evidence="10 11" key="1">
    <citation type="submission" date="2019-11" db="EMBL/GenBank/DDBJ databases">
        <authorList>
            <person name="Li X."/>
        </authorList>
    </citation>
    <scope>NUCLEOTIDE SEQUENCE [LARGE SCALE GENOMIC DNA]</scope>
    <source>
        <strain evidence="10 11">L9</strain>
    </source>
</reference>
<dbReference type="Proteomes" id="UP000469125">
    <property type="component" value="Unassembled WGS sequence"/>
</dbReference>
<feature type="domain" description="LysM" evidence="8">
    <location>
        <begin position="332"/>
        <end position="375"/>
    </location>
</feature>
<dbReference type="SUPFAM" id="SSF54106">
    <property type="entry name" value="LysM domain"/>
    <property type="match status" value="6"/>
</dbReference>
<evidence type="ECO:0000313" key="10">
    <source>
        <dbReference type="EMBL" id="MUK90745.1"/>
    </source>
</evidence>
<comment type="similarity">
    <text evidence="1">Belongs to the peptidase C40 family.</text>
</comment>
<feature type="domain" description="LysM" evidence="8">
    <location>
        <begin position="270"/>
        <end position="313"/>
    </location>
</feature>